<dbReference type="GeneID" id="25979033"/>
<dbReference type="InterPro" id="IPR036047">
    <property type="entry name" value="F-box-like_dom_sf"/>
</dbReference>
<dbReference type="Gene3D" id="1.20.1280.50">
    <property type="match status" value="1"/>
</dbReference>
<dbReference type="eggNOG" id="ENOG502RYII">
    <property type="taxonomic scope" value="Eukaryota"/>
</dbReference>
<name>F0XSS2_GROCL</name>
<dbReference type="Proteomes" id="UP000007796">
    <property type="component" value="Unassembled WGS sequence"/>
</dbReference>
<keyword evidence="4" id="KW-1185">Reference proteome</keyword>
<feature type="region of interest" description="Disordered" evidence="1">
    <location>
        <begin position="466"/>
        <end position="493"/>
    </location>
</feature>
<dbReference type="AlphaFoldDB" id="F0XSS2"/>
<dbReference type="RefSeq" id="XP_014168746.1">
    <property type="nucleotide sequence ID" value="XM_014313271.1"/>
</dbReference>
<dbReference type="InParanoid" id="F0XSS2"/>
<gene>
    <name evidence="3" type="ORF">CMQ_5684</name>
</gene>
<evidence type="ECO:0000259" key="2">
    <source>
        <dbReference type="PROSITE" id="PS50181"/>
    </source>
</evidence>
<evidence type="ECO:0000256" key="1">
    <source>
        <dbReference type="SAM" id="MobiDB-lite"/>
    </source>
</evidence>
<proteinExistence type="predicted"/>
<evidence type="ECO:0000313" key="4">
    <source>
        <dbReference type="Proteomes" id="UP000007796"/>
    </source>
</evidence>
<organism evidence="4">
    <name type="scientific">Grosmannia clavigera (strain kw1407 / UAMH 11150)</name>
    <name type="common">Blue stain fungus</name>
    <name type="synonym">Graphiocladiella clavigera</name>
    <dbReference type="NCBI Taxonomy" id="655863"/>
    <lineage>
        <taxon>Eukaryota</taxon>
        <taxon>Fungi</taxon>
        <taxon>Dikarya</taxon>
        <taxon>Ascomycota</taxon>
        <taxon>Pezizomycotina</taxon>
        <taxon>Sordariomycetes</taxon>
        <taxon>Sordariomycetidae</taxon>
        <taxon>Ophiostomatales</taxon>
        <taxon>Ophiostomataceae</taxon>
        <taxon>Leptographium</taxon>
    </lineage>
</organism>
<feature type="region of interest" description="Disordered" evidence="1">
    <location>
        <begin position="383"/>
        <end position="426"/>
    </location>
</feature>
<evidence type="ECO:0000313" key="3">
    <source>
        <dbReference type="EMBL" id="EFW99263.1"/>
    </source>
</evidence>
<feature type="compositionally biased region" description="Basic and acidic residues" evidence="1">
    <location>
        <begin position="390"/>
        <end position="425"/>
    </location>
</feature>
<dbReference type="Pfam" id="PF00646">
    <property type="entry name" value="F-box"/>
    <property type="match status" value="1"/>
</dbReference>
<protein>
    <submittedName>
        <fullName evidence="3">F-box domain containing protein</fullName>
    </submittedName>
</protein>
<accession>F0XSS2</accession>
<dbReference type="InterPro" id="IPR001810">
    <property type="entry name" value="F-box_dom"/>
</dbReference>
<dbReference type="OrthoDB" id="5359231at2759"/>
<dbReference type="STRING" id="655863.F0XSS2"/>
<dbReference type="SUPFAM" id="SSF81383">
    <property type="entry name" value="F-box domain"/>
    <property type="match status" value="1"/>
</dbReference>
<dbReference type="PROSITE" id="PS50181">
    <property type="entry name" value="FBOX"/>
    <property type="match status" value="1"/>
</dbReference>
<dbReference type="EMBL" id="GL629997">
    <property type="protein sequence ID" value="EFW99263.1"/>
    <property type="molecule type" value="Genomic_DNA"/>
</dbReference>
<feature type="domain" description="F-box" evidence="2">
    <location>
        <begin position="1"/>
        <end position="47"/>
    </location>
</feature>
<sequence length="644" mass="74008">MNSIFRLPNELTFAIVQQLSIVDAFGLSQTCWRFQNLFCDNSICRSLLESQAAFSSEFLEAKETQQYARAFRLLAKRRLAISNLEPFATAIIAVADSHLYVNGTLLYIIERKLFILPLRGNARSEYVVHIRKLLDRAVDESRDTTKYKFILLHYADGIVTCRYTHCRTTNETWLVVFSIREHWTRSVRVPLPTRLFARSNKDYVIFGTYTGQGDDGHRRWVLRRYSIREERLVGTSRYLDRVLGSDIGVNVYFDIIGDCFYALSNQTSLELMVGITDSYYYCCRFPLSDMDAITEATSDSLWRRLNAEGTIDERWSFIRMVADEETGRLTILESRKEWRFGSSDSRRTYYTQEVVFPTKDDAVLSCRTGGRIGAALDVFYHDASSSSRPDGWRRQNDFPDMADVDRKQHIPRRSPENVHPGDDSSKMMPFTPSTCLVRAYFPTCSTFLDLVNLPAETDPAARRLRLRAGSRKPRSACPMLPSPDSPRDEAGEDEEQLYPLREIEQQFATIEPTTWPPAVQGQQASRNLVLDRIMNPNGHQGEVSGTWDDRSLLYSIEGDDKMHALVFISFDASVRLPHLRPWHDRPDRAVTRSAAVSVSSSPDYRQYIDLSDDDPTPEGLQPDWLSSNNVPLYKDIDMGYHFFY</sequence>
<dbReference type="HOGENOM" id="CLU_015634_0_0_1"/>
<reference evidence="3 4" key="1">
    <citation type="journal article" date="2011" name="Proc. Natl. Acad. Sci. U.S.A.">
        <title>Genome and transcriptome analyses of the mountain pine beetle-fungal symbiont Grosmannia clavigera, a lodgepole pine pathogen.</title>
        <authorList>
            <person name="DiGuistini S."/>
            <person name="Wang Y."/>
            <person name="Liao N.Y."/>
            <person name="Taylor G."/>
            <person name="Tanguay P."/>
            <person name="Feau N."/>
            <person name="Henrissat B."/>
            <person name="Chan S.K."/>
            <person name="Hesse-Orce U."/>
            <person name="Alamouti S.M."/>
            <person name="Tsui C.K.M."/>
            <person name="Docking R.T."/>
            <person name="Levasseur A."/>
            <person name="Haridas S."/>
            <person name="Robertson G."/>
            <person name="Birol I."/>
            <person name="Holt R.A."/>
            <person name="Marra M.A."/>
            <person name="Hamelin R.C."/>
            <person name="Hirst M."/>
            <person name="Jones S.J.M."/>
            <person name="Bohlmann J."/>
            <person name="Breuil C."/>
        </authorList>
    </citation>
    <scope>NUCLEOTIDE SEQUENCE [LARGE SCALE GENOMIC DNA]</scope>
    <source>
        <strain evidence="4">kw1407 / UAMH 11150</strain>
    </source>
</reference>